<proteinExistence type="predicted"/>
<sequence>MSDPIFPPEIEQIIFENALALKLKGLDDNGLNLLLVAKRFHTWLIPKVMETVVVLTARTKYKWEITSLEKYGKHTRNLLLWINLYHDQDCPAERYLTNCPNVTNLVLWVDYVDVPLKEAARLKIPLSQLSIDLEGVTEITPELTQLFSKITHLESLGTLDSETELAPLRQFTCLTHLSIPETSNQGLVPTLFSLLPSLQVLVLSLIGSRSCLMGPDGSFDPKSDDPRIVRMAWQSGKEVQEWLLDIQEGRGMWGLADEAVWERKRRKEDYEGNREK</sequence>
<accession>A0ACD3ABY8</accession>
<keyword evidence="2" id="KW-1185">Reference proteome</keyword>
<reference evidence="1 2" key="1">
    <citation type="journal article" date="2019" name="Nat. Ecol. Evol.">
        <title>Megaphylogeny resolves global patterns of mushroom evolution.</title>
        <authorList>
            <person name="Varga T."/>
            <person name="Krizsan K."/>
            <person name="Foldi C."/>
            <person name="Dima B."/>
            <person name="Sanchez-Garcia M."/>
            <person name="Sanchez-Ramirez S."/>
            <person name="Szollosi G.J."/>
            <person name="Szarkandi J.G."/>
            <person name="Papp V."/>
            <person name="Albert L."/>
            <person name="Andreopoulos W."/>
            <person name="Angelini C."/>
            <person name="Antonin V."/>
            <person name="Barry K.W."/>
            <person name="Bougher N.L."/>
            <person name="Buchanan P."/>
            <person name="Buyck B."/>
            <person name="Bense V."/>
            <person name="Catcheside P."/>
            <person name="Chovatia M."/>
            <person name="Cooper J."/>
            <person name="Damon W."/>
            <person name="Desjardin D."/>
            <person name="Finy P."/>
            <person name="Geml J."/>
            <person name="Haridas S."/>
            <person name="Hughes K."/>
            <person name="Justo A."/>
            <person name="Karasinski D."/>
            <person name="Kautmanova I."/>
            <person name="Kiss B."/>
            <person name="Kocsube S."/>
            <person name="Kotiranta H."/>
            <person name="LaButti K.M."/>
            <person name="Lechner B.E."/>
            <person name="Liimatainen K."/>
            <person name="Lipzen A."/>
            <person name="Lukacs Z."/>
            <person name="Mihaltcheva S."/>
            <person name="Morgado L.N."/>
            <person name="Niskanen T."/>
            <person name="Noordeloos M.E."/>
            <person name="Ohm R.A."/>
            <person name="Ortiz-Santana B."/>
            <person name="Ovrebo C."/>
            <person name="Racz N."/>
            <person name="Riley R."/>
            <person name="Savchenko A."/>
            <person name="Shiryaev A."/>
            <person name="Soop K."/>
            <person name="Spirin V."/>
            <person name="Szebenyi C."/>
            <person name="Tomsovsky M."/>
            <person name="Tulloss R.E."/>
            <person name="Uehling J."/>
            <person name="Grigoriev I.V."/>
            <person name="Vagvolgyi C."/>
            <person name="Papp T."/>
            <person name="Martin F.M."/>
            <person name="Miettinen O."/>
            <person name="Hibbett D.S."/>
            <person name="Nagy L.G."/>
        </authorList>
    </citation>
    <scope>NUCLEOTIDE SEQUENCE [LARGE SCALE GENOMIC DNA]</scope>
    <source>
        <strain evidence="1 2">NL-1719</strain>
    </source>
</reference>
<name>A0ACD3ABY8_9AGAR</name>
<dbReference type="Proteomes" id="UP000308600">
    <property type="component" value="Unassembled WGS sequence"/>
</dbReference>
<organism evidence="1 2">
    <name type="scientific">Pluteus cervinus</name>
    <dbReference type="NCBI Taxonomy" id="181527"/>
    <lineage>
        <taxon>Eukaryota</taxon>
        <taxon>Fungi</taxon>
        <taxon>Dikarya</taxon>
        <taxon>Basidiomycota</taxon>
        <taxon>Agaricomycotina</taxon>
        <taxon>Agaricomycetes</taxon>
        <taxon>Agaricomycetidae</taxon>
        <taxon>Agaricales</taxon>
        <taxon>Pluteineae</taxon>
        <taxon>Pluteaceae</taxon>
        <taxon>Pluteus</taxon>
    </lineage>
</organism>
<protein>
    <submittedName>
        <fullName evidence="1">Uncharacterized protein</fullName>
    </submittedName>
</protein>
<evidence type="ECO:0000313" key="1">
    <source>
        <dbReference type="EMBL" id="TFK63186.1"/>
    </source>
</evidence>
<dbReference type="EMBL" id="ML208535">
    <property type="protein sequence ID" value="TFK63186.1"/>
    <property type="molecule type" value="Genomic_DNA"/>
</dbReference>
<evidence type="ECO:0000313" key="2">
    <source>
        <dbReference type="Proteomes" id="UP000308600"/>
    </source>
</evidence>
<gene>
    <name evidence="1" type="ORF">BDN72DRAFT_964069</name>
</gene>